<comment type="similarity">
    <text evidence="2 13">Belongs to the ENDOU family.</text>
</comment>
<evidence type="ECO:0000256" key="8">
    <source>
        <dbReference type="ARBA" id="ARBA00022884"/>
    </source>
</evidence>
<dbReference type="PANTHER" id="PTHR12439:SF42">
    <property type="entry name" value="ENDORIBONUCLEASE-RELATED"/>
    <property type="match status" value="1"/>
</dbReference>
<dbReference type="InterPro" id="IPR044913">
    <property type="entry name" value="P_trefoil_dom_sf"/>
</dbReference>
<protein>
    <recommendedName>
        <fullName evidence="13">Uridylate-specific endoribonuclease</fullName>
        <ecNumber evidence="13">4.6.1.-</ecNumber>
    </recommendedName>
</protein>
<evidence type="ECO:0000256" key="7">
    <source>
        <dbReference type="ARBA" id="ARBA00022801"/>
    </source>
</evidence>
<dbReference type="PROSITE" id="PS51959">
    <property type="entry name" value="ENDOU"/>
    <property type="match status" value="1"/>
</dbReference>
<keyword evidence="13" id="KW-0732">Signal</keyword>
<name>A0ABN8QY53_9CNID</name>
<organism evidence="16 17">
    <name type="scientific">Porites lobata</name>
    <dbReference type="NCBI Taxonomy" id="104759"/>
    <lineage>
        <taxon>Eukaryota</taxon>
        <taxon>Metazoa</taxon>
        <taxon>Cnidaria</taxon>
        <taxon>Anthozoa</taxon>
        <taxon>Hexacorallia</taxon>
        <taxon>Scleractinia</taxon>
        <taxon>Fungiina</taxon>
        <taxon>Poritidae</taxon>
        <taxon>Porites</taxon>
    </lineage>
</organism>
<keyword evidence="9 12" id="KW-1015">Disulfide bond</keyword>
<dbReference type="Pfam" id="PF09412">
    <property type="entry name" value="XendoU"/>
    <property type="match status" value="1"/>
</dbReference>
<evidence type="ECO:0000259" key="14">
    <source>
        <dbReference type="PROSITE" id="PS51448"/>
    </source>
</evidence>
<evidence type="ECO:0000256" key="11">
    <source>
        <dbReference type="ARBA" id="ARBA00023239"/>
    </source>
</evidence>
<dbReference type="InterPro" id="IPR037227">
    <property type="entry name" value="EndoU-like"/>
</dbReference>
<dbReference type="InterPro" id="IPR018998">
    <property type="entry name" value="EndoU_C"/>
</dbReference>
<evidence type="ECO:0000256" key="1">
    <source>
        <dbReference type="ARBA" id="ARBA00001936"/>
    </source>
</evidence>
<dbReference type="EMBL" id="CALNXK010000169">
    <property type="protein sequence ID" value="CAH3171969.1"/>
    <property type="molecule type" value="Genomic_DNA"/>
</dbReference>
<evidence type="ECO:0000259" key="15">
    <source>
        <dbReference type="PROSITE" id="PS51959"/>
    </source>
</evidence>
<feature type="disulfide bond" evidence="12">
    <location>
        <begin position="279"/>
        <end position="305"/>
    </location>
</feature>
<evidence type="ECO:0000256" key="10">
    <source>
        <dbReference type="ARBA" id="ARBA00023211"/>
    </source>
</evidence>
<dbReference type="CDD" id="cd00111">
    <property type="entry name" value="Trefoil"/>
    <property type="match status" value="2"/>
</dbReference>
<proteinExistence type="inferred from homology"/>
<feature type="chain" id="PRO_5044998558" description="Uridylate-specific endoribonuclease" evidence="13">
    <location>
        <begin position="20"/>
        <end position="372"/>
    </location>
</feature>
<dbReference type="Proteomes" id="UP001159405">
    <property type="component" value="Unassembled WGS sequence"/>
</dbReference>
<sequence length="372" mass="41900">MAAITFLLFMFAVFPRNSAVVDLGRSVCQDMWNKATNNLMIGQEIGVNPNPNSPEIFFLSPNEVKTDTEEFKRFRGVLESVNLDENTRKKREVAFLSEICKPGGPMEVALKFLKKATDENTCAQTLQQLWFGLGMVTGGFRHTFIGERTTTKKGVSKYSGFHNWYQLHLQRTRIAGVQFIPGVTERFLKDTQPPFMTLLKFTWDGAKKGSYSTLFVGTSPAFELALFSTCFLRIPLAKHEDECQCNIGKSVVNVEVARKTQNAIKTAYPKSVSIPPTACTIANNDRTDCGFIGIDKEGCEKRGCCWFQVPGQFNTPWPLCFYPTEHKCHGIAPNHRKDCGYVGITRQECENYKSCCFDNHIPNVPFCFEGNP</sequence>
<keyword evidence="17" id="KW-1185">Reference proteome</keyword>
<dbReference type="Gene3D" id="4.10.110.10">
    <property type="entry name" value="Spasmolytic Protein, domain 1"/>
    <property type="match status" value="2"/>
</dbReference>
<comment type="subunit">
    <text evidence="3 13">Monomer.</text>
</comment>
<evidence type="ECO:0000256" key="13">
    <source>
        <dbReference type="RuleBase" id="RU367085"/>
    </source>
</evidence>
<feature type="signal peptide" evidence="13">
    <location>
        <begin position="1"/>
        <end position="19"/>
    </location>
</feature>
<keyword evidence="7 13" id="KW-0378">Hydrolase</keyword>
<evidence type="ECO:0000256" key="4">
    <source>
        <dbReference type="ARBA" id="ARBA00022722"/>
    </source>
</evidence>
<evidence type="ECO:0000313" key="17">
    <source>
        <dbReference type="Proteomes" id="UP001159405"/>
    </source>
</evidence>
<dbReference type="SUPFAM" id="SSF142877">
    <property type="entry name" value="EndoU-like"/>
    <property type="match status" value="1"/>
</dbReference>
<comment type="caution">
    <text evidence="12">Lacks conserved residue(s) required for the propagation of feature annotation.</text>
</comment>
<evidence type="ECO:0000256" key="2">
    <source>
        <dbReference type="ARBA" id="ARBA00010168"/>
    </source>
</evidence>
<evidence type="ECO:0000256" key="5">
    <source>
        <dbReference type="ARBA" id="ARBA00022723"/>
    </source>
</evidence>
<accession>A0ABN8QY53</accession>
<keyword evidence="6 13" id="KW-0255">Endonuclease</keyword>
<evidence type="ECO:0000256" key="9">
    <source>
        <dbReference type="ARBA" id="ARBA00023157"/>
    </source>
</evidence>
<dbReference type="PANTHER" id="PTHR12439">
    <property type="entry name" value="PLACENTAL PROTEIN 11-RELATED"/>
    <property type="match status" value="1"/>
</dbReference>
<evidence type="ECO:0000256" key="6">
    <source>
        <dbReference type="ARBA" id="ARBA00022759"/>
    </source>
</evidence>
<reference evidence="16 17" key="1">
    <citation type="submission" date="2022-05" db="EMBL/GenBank/DDBJ databases">
        <authorList>
            <consortium name="Genoscope - CEA"/>
            <person name="William W."/>
        </authorList>
    </citation>
    <scope>NUCLEOTIDE SEQUENCE [LARGE SCALE GENOMIC DNA]</scope>
</reference>
<dbReference type="InterPro" id="IPR039787">
    <property type="entry name" value="ENDOU"/>
</dbReference>
<gene>
    <name evidence="16" type="ORF">PLOB_00012347</name>
</gene>
<evidence type="ECO:0000256" key="12">
    <source>
        <dbReference type="PROSITE-ProRule" id="PRU00779"/>
    </source>
</evidence>
<keyword evidence="8 13" id="KW-0694">RNA-binding</keyword>
<evidence type="ECO:0000256" key="3">
    <source>
        <dbReference type="ARBA" id="ARBA00011245"/>
    </source>
</evidence>
<feature type="domain" description="P-type" evidence="14">
    <location>
        <begin position="277"/>
        <end position="324"/>
    </location>
</feature>
<comment type="caution">
    <text evidence="16">The sequence shown here is derived from an EMBL/GenBank/DDBJ whole genome shotgun (WGS) entry which is preliminary data.</text>
</comment>
<keyword evidence="10 13" id="KW-0464">Manganese</keyword>
<dbReference type="SMART" id="SM00018">
    <property type="entry name" value="PD"/>
    <property type="match status" value="2"/>
</dbReference>
<comment type="cofactor">
    <cofactor evidence="1 13">
        <name>Mn(2+)</name>
        <dbReference type="ChEBI" id="CHEBI:29035"/>
    </cofactor>
</comment>
<keyword evidence="4 13" id="KW-0540">Nuclease</keyword>
<feature type="domain" description="EndoU" evidence="15">
    <location>
        <begin position="1"/>
        <end position="273"/>
    </location>
</feature>
<dbReference type="PROSITE" id="PS51448">
    <property type="entry name" value="P_TREFOIL_2"/>
    <property type="match status" value="2"/>
</dbReference>
<keyword evidence="5 13" id="KW-0479">Metal-binding</keyword>
<dbReference type="SUPFAM" id="SSF57492">
    <property type="entry name" value="Trefoil"/>
    <property type="match status" value="2"/>
</dbReference>
<keyword evidence="11" id="KW-0456">Lyase</keyword>
<feature type="disulfide bond" evidence="12">
    <location>
        <begin position="289"/>
        <end position="304"/>
    </location>
</feature>
<dbReference type="InterPro" id="IPR000519">
    <property type="entry name" value="P_trefoil_dom"/>
</dbReference>
<dbReference type="EC" id="4.6.1.-" evidence="13"/>
<feature type="domain" description="P-type" evidence="14">
    <location>
        <begin position="326"/>
        <end position="371"/>
    </location>
</feature>
<dbReference type="Pfam" id="PF00088">
    <property type="entry name" value="Trefoil"/>
    <property type="match status" value="2"/>
</dbReference>
<comment type="catalytic activity">
    <reaction evidence="13">
        <text>ribonucleotidyl-uridine-RNA = a 5'-end dephospho-uridine-RNA + a 3'-end 2',3'-cyclophospho-ribonucleotide-RNA</text>
        <dbReference type="Rhea" id="RHEA:67792"/>
        <dbReference type="Rhea" id="RHEA-COMP:10464"/>
        <dbReference type="Rhea" id="RHEA-COMP:17354"/>
        <dbReference type="Rhea" id="RHEA-COMP:17356"/>
        <dbReference type="ChEBI" id="CHEBI:83064"/>
        <dbReference type="ChEBI" id="CHEBI:173117"/>
        <dbReference type="ChEBI" id="CHEBI:173224"/>
    </reaction>
</comment>
<evidence type="ECO:0000313" key="16">
    <source>
        <dbReference type="EMBL" id="CAH3171969.1"/>
    </source>
</evidence>